<dbReference type="InterPro" id="IPR003423">
    <property type="entry name" value="OMP_efflux"/>
</dbReference>
<dbReference type="Gene3D" id="1.20.1600.10">
    <property type="entry name" value="Outer membrane efflux proteins (OEP)"/>
    <property type="match status" value="1"/>
</dbReference>
<keyword evidence="2" id="KW-0175">Coiled coil</keyword>
<keyword evidence="5" id="KW-1185">Reference proteome</keyword>
<evidence type="ECO:0000256" key="2">
    <source>
        <dbReference type="SAM" id="Coils"/>
    </source>
</evidence>
<dbReference type="Proteomes" id="UP001142610">
    <property type="component" value="Unassembled WGS sequence"/>
</dbReference>
<keyword evidence="3" id="KW-0732">Signal</keyword>
<gene>
    <name evidence="4" type="ORF">NOG11_01365</name>
</gene>
<proteinExistence type="inferred from homology"/>
<name>A0A9X2L6N4_9PROT</name>
<dbReference type="PANTHER" id="PTHR30203:SF24">
    <property type="entry name" value="BLR4935 PROTEIN"/>
    <property type="match status" value="1"/>
</dbReference>
<comment type="similarity">
    <text evidence="1">Belongs to the outer membrane factor (OMF) (TC 1.B.17) family.</text>
</comment>
<accession>A0A9X2L6N4</accession>
<evidence type="ECO:0000256" key="3">
    <source>
        <dbReference type="SAM" id="SignalP"/>
    </source>
</evidence>
<dbReference type="SUPFAM" id="SSF56954">
    <property type="entry name" value="Outer membrane efflux proteins (OEP)"/>
    <property type="match status" value="1"/>
</dbReference>
<organism evidence="4 5">
    <name type="scientific">Parvularcula maris</name>
    <dbReference type="NCBI Taxonomy" id="2965077"/>
    <lineage>
        <taxon>Bacteria</taxon>
        <taxon>Pseudomonadati</taxon>
        <taxon>Pseudomonadota</taxon>
        <taxon>Alphaproteobacteria</taxon>
        <taxon>Parvularculales</taxon>
        <taxon>Parvularculaceae</taxon>
        <taxon>Parvularcula</taxon>
    </lineage>
</organism>
<dbReference type="RefSeq" id="WP_256617830.1">
    <property type="nucleotide sequence ID" value="NZ_JANIBC010000001.1"/>
</dbReference>
<comment type="caution">
    <text evidence="4">The sequence shown here is derived from an EMBL/GenBank/DDBJ whole genome shotgun (WGS) entry which is preliminary data.</text>
</comment>
<feature type="chain" id="PRO_5040903886" evidence="3">
    <location>
        <begin position="20"/>
        <end position="465"/>
    </location>
</feature>
<protein>
    <submittedName>
        <fullName evidence="4">TolC family protein</fullName>
    </submittedName>
</protein>
<evidence type="ECO:0000313" key="5">
    <source>
        <dbReference type="Proteomes" id="UP001142610"/>
    </source>
</evidence>
<evidence type="ECO:0000256" key="1">
    <source>
        <dbReference type="ARBA" id="ARBA00007613"/>
    </source>
</evidence>
<dbReference type="InterPro" id="IPR010131">
    <property type="entry name" value="MdtP/NodT-like"/>
</dbReference>
<sequence>MRAFLFALLCLLSVGSAAAQDVLLPRDVARSATDNYPAVLEARAARREALGEQLSARGVFDTVVRSRATSRLEGFWSGDVAEVGARRALGPLGTEVYGGYRISQGTLPIYEDYDYTDQGGEIRVGVIFNLLRNRAIDARRAGIERAGLQVSAAELDILLTRIEVQQDALLAYWRWVAAGRVLTVYEELLGIAANRDTALRREVESGARAAIDITENLQNLTRRKELVRRAERDLQTAANALALFYRDEEGQPSAPDRTQLPEEIGMPMRTGAALIDLNARPDLQLFEIAREQLELDMRLARNDLQPDLKFSVEGSDDYGAIAPGGPSRDAAELKAGVTFSVPFGRRAARGRVRSAEAALEGLEQRQRLARDQIARELADLQVSLDAASDILELTKLERQQAERLLEAEEQQFQGGASDFFLVNLREQTLANASIRLIEAQQTLASAAIAYQAATLDLERLSAGGN</sequence>
<evidence type="ECO:0000313" key="4">
    <source>
        <dbReference type="EMBL" id="MCQ8184025.1"/>
    </source>
</evidence>
<dbReference type="EMBL" id="JANIBC010000001">
    <property type="protein sequence ID" value="MCQ8184025.1"/>
    <property type="molecule type" value="Genomic_DNA"/>
</dbReference>
<reference evidence="4" key="1">
    <citation type="submission" date="2022-07" db="EMBL/GenBank/DDBJ databases">
        <title>Parvularcula maris sp. nov., an algicidal bacterium isolated from seawater.</title>
        <authorList>
            <person name="Li F."/>
        </authorList>
    </citation>
    <scope>NUCLEOTIDE SEQUENCE</scope>
    <source>
        <strain evidence="4">BGMRC 0090</strain>
    </source>
</reference>
<dbReference type="PANTHER" id="PTHR30203">
    <property type="entry name" value="OUTER MEMBRANE CATION EFFLUX PROTEIN"/>
    <property type="match status" value="1"/>
</dbReference>
<feature type="signal peptide" evidence="3">
    <location>
        <begin position="1"/>
        <end position="19"/>
    </location>
</feature>
<feature type="coiled-coil region" evidence="2">
    <location>
        <begin position="345"/>
        <end position="411"/>
    </location>
</feature>
<dbReference type="AlphaFoldDB" id="A0A9X2L6N4"/>
<dbReference type="GO" id="GO:0015562">
    <property type="term" value="F:efflux transmembrane transporter activity"/>
    <property type="evidence" value="ECO:0007669"/>
    <property type="project" value="InterPro"/>
</dbReference>
<dbReference type="Pfam" id="PF02321">
    <property type="entry name" value="OEP"/>
    <property type="match status" value="1"/>
</dbReference>